<name>A0A3E3IHQ8_9FIRM</name>
<evidence type="ECO:0000256" key="1">
    <source>
        <dbReference type="SAM" id="Coils"/>
    </source>
</evidence>
<reference evidence="3 4" key="1">
    <citation type="submission" date="2018-08" db="EMBL/GenBank/DDBJ databases">
        <title>A genome reference for cultivated species of the human gut microbiota.</title>
        <authorList>
            <person name="Zou Y."/>
            <person name="Xue W."/>
            <person name="Luo G."/>
        </authorList>
    </citation>
    <scope>NUCLEOTIDE SEQUENCE [LARGE SCALE GENOMIC DNA]</scope>
    <source>
        <strain evidence="3 4">TF05-12AC</strain>
    </source>
</reference>
<sequence length="540" mass="60441">MGIFDRENQEMYGSAGGMDTSAGKYGSEDSATEQAKLDEVLDSEAVKQRMAEAAQTIASGGDYKFLVRGAKLRCSCGSHGRCLNLPKSHGVYYNGAPLVFESDCEVGEDANIRTFGVCSSTDHPKKADGLFAGWKERLSGNTVTLQAEPVYDELGNVINEGENIRGLPCVPYIVGEWQLPREYSHLADNSALTMAGGAVPKEDGKAYTYKKVLDTHSFLVCLYGGIITPETDGQEYEDPRSLDLGEGISDLPPEYQKKVDAILADDSLSNEEKNDEIIKVYEQFLLDSILAVDPGNSYLNEYAAARSAYDEIKKKYEDKLNLSQKEQDELQAAYQRMQEADKLLGELFLQTNINITELVRTMAQDIIQVKPDYSWIYFLNIYPNFYNFVDTGTANDLKNRIIKEKIEGMGEDHYYSIWSRQWPDYENGGNPIQKDYLGNYLFGYLAAEYIYGYYLKYYGEAMSNSDFEEVIRDNVEWTGLTGAGGAQLIQDSKNMPIEDAFDKYITNIGNGGYGDNPMDAEIAKKGMEDYFEDFDGGLLE</sequence>
<evidence type="ECO:0000313" key="3">
    <source>
        <dbReference type="EMBL" id="RGE66619.1"/>
    </source>
</evidence>
<feature type="region of interest" description="Disordered" evidence="2">
    <location>
        <begin position="1"/>
        <end position="31"/>
    </location>
</feature>
<dbReference type="AlphaFoldDB" id="A0A3E3IHQ8"/>
<accession>A0A3E3IHQ8</accession>
<comment type="caution">
    <text evidence="3">The sequence shown here is derived from an EMBL/GenBank/DDBJ whole genome shotgun (WGS) entry which is preliminary data.</text>
</comment>
<keyword evidence="1" id="KW-0175">Coiled coil</keyword>
<organism evidence="3 4">
    <name type="scientific">Anaerotruncus colihominis</name>
    <dbReference type="NCBI Taxonomy" id="169435"/>
    <lineage>
        <taxon>Bacteria</taxon>
        <taxon>Bacillati</taxon>
        <taxon>Bacillota</taxon>
        <taxon>Clostridia</taxon>
        <taxon>Eubacteriales</taxon>
        <taxon>Oscillospiraceae</taxon>
        <taxon>Anaerotruncus</taxon>
    </lineage>
</organism>
<proteinExistence type="predicted"/>
<evidence type="ECO:0000313" key="4">
    <source>
        <dbReference type="Proteomes" id="UP000260828"/>
    </source>
</evidence>
<dbReference type="EMBL" id="QVME01000007">
    <property type="protein sequence ID" value="RGE66619.1"/>
    <property type="molecule type" value="Genomic_DNA"/>
</dbReference>
<dbReference type="Pfam" id="PF14107">
    <property type="entry name" value="DUF4280"/>
    <property type="match status" value="1"/>
</dbReference>
<evidence type="ECO:0000256" key="2">
    <source>
        <dbReference type="SAM" id="MobiDB-lite"/>
    </source>
</evidence>
<gene>
    <name evidence="3" type="ORF">DXC40_12625</name>
</gene>
<dbReference type="Proteomes" id="UP000260828">
    <property type="component" value="Unassembled WGS sequence"/>
</dbReference>
<protein>
    <submittedName>
        <fullName evidence="3">DUF4280 domain-containing protein</fullName>
    </submittedName>
</protein>
<feature type="coiled-coil region" evidence="1">
    <location>
        <begin position="309"/>
        <end position="343"/>
    </location>
</feature>
<dbReference type="InterPro" id="IPR025460">
    <property type="entry name" value="DUF4280"/>
</dbReference>